<name>A0A9Q0IBU8_9TELE</name>
<dbReference type="AlphaFoldDB" id="A0A9Q0IBU8"/>
<evidence type="ECO:0000313" key="1">
    <source>
        <dbReference type="EMBL" id="KAJ3591131.1"/>
    </source>
</evidence>
<organism evidence="1 2">
    <name type="scientific">Muraenolepis orangiensis</name>
    <name type="common">Patagonian moray cod</name>
    <dbReference type="NCBI Taxonomy" id="630683"/>
    <lineage>
        <taxon>Eukaryota</taxon>
        <taxon>Metazoa</taxon>
        <taxon>Chordata</taxon>
        <taxon>Craniata</taxon>
        <taxon>Vertebrata</taxon>
        <taxon>Euteleostomi</taxon>
        <taxon>Actinopterygii</taxon>
        <taxon>Neopterygii</taxon>
        <taxon>Teleostei</taxon>
        <taxon>Neoteleostei</taxon>
        <taxon>Acanthomorphata</taxon>
        <taxon>Zeiogadaria</taxon>
        <taxon>Gadariae</taxon>
        <taxon>Gadiformes</taxon>
        <taxon>Muraenolepidoidei</taxon>
        <taxon>Muraenolepididae</taxon>
        <taxon>Muraenolepis</taxon>
    </lineage>
</organism>
<sequence length="151" mass="16260">MMSAVGTYGLTKVRPLARAHTPSAEATSESTVPRGKSLDNVGFAVFDGHQWAVSLHSVLCNPAGRPERAEAEVLHIWNTTPGLIHYSQGLEVQAPCRLQAMSLIFSSIDQPNLSPQAADLFSCTMGEASENPIKMQIHDQSISILMTLSVS</sequence>
<evidence type="ECO:0000313" key="2">
    <source>
        <dbReference type="Proteomes" id="UP001148018"/>
    </source>
</evidence>
<gene>
    <name evidence="1" type="ORF">NHX12_009078</name>
</gene>
<protein>
    <submittedName>
        <fullName evidence="1">Uncharacterized protein</fullName>
    </submittedName>
</protein>
<accession>A0A9Q0IBU8</accession>
<keyword evidence="2" id="KW-1185">Reference proteome</keyword>
<reference evidence="1" key="1">
    <citation type="submission" date="2022-07" db="EMBL/GenBank/DDBJ databases">
        <title>Chromosome-level genome of Muraenolepis orangiensis.</title>
        <authorList>
            <person name="Kim J."/>
        </authorList>
    </citation>
    <scope>NUCLEOTIDE SEQUENCE</scope>
    <source>
        <strain evidence="1">KU_S4_2022</strain>
        <tissue evidence="1">Muscle</tissue>
    </source>
</reference>
<proteinExistence type="predicted"/>
<comment type="caution">
    <text evidence="1">The sequence shown here is derived from an EMBL/GenBank/DDBJ whole genome shotgun (WGS) entry which is preliminary data.</text>
</comment>
<dbReference type="EMBL" id="JANIIK010000114">
    <property type="protein sequence ID" value="KAJ3591131.1"/>
    <property type="molecule type" value="Genomic_DNA"/>
</dbReference>
<dbReference type="Proteomes" id="UP001148018">
    <property type="component" value="Unassembled WGS sequence"/>
</dbReference>